<dbReference type="Proteomes" id="UP000001753">
    <property type="component" value="Chromosome"/>
</dbReference>
<dbReference type="AlphaFoldDB" id="C2XVP0"/>
<accession>C2XVP0</accession>
<proteinExistence type="predicted"/>
<sequence>MSKTAYGGATMMNLRKKIMRLALVGTIVLGTGSIMNDNEVKAETKKAGQLTSYCGNGAVQK</sequence>
<gene>
    <name evidence="1" type="ORF">bcere0026_27650</name>
</gene>
<dbReference type="HOGENOM" id="CLU_3095359_0_0_9"/>
<evidence type="ECO:0000313" key="1">
    <source>
        <dbReference type="EMBL" id="EEL70297.1"/>
    </source>
</evidence>
<dbReference type="EMBL" id="ACMP01000080">
    <property type="protein sequence ID" value="EEL70297.1"/>
    <property type="molecule type" value="Genomic_DNA"/>
</dbReference>
<comment type="caution">
    <text evidence="1">The sequence shown here is derived from an EMBL/GenBank/DDBJ whole genome shotgun (WGS) entry which is preliminary data.</text>
</comment>
<organism evidence="1">
    <name type="scientific">Bacillus mycoides</name>
    <dbReference type="NCBI Taxonomy" id="1405"/>
    <lineage>
        <taxon>Bacteria</taxon>
        <taxon>Bacillati</taxon>
        <taxon>Bacillota</taxon>
        <taxon>Bacilli</taxon>
        <taxon>Bacillales</taxon>
        <taxon>Bacillaceae</taxon>
        <taxon>Bacillus</taxon>
        <taxon>Bacillus cereus group</taxon>
    </lineage>
</organism>
<reference evidence="1" key="1">
    <citation type="journal article" date="2012" name="Genome Res.">
        <title>Genomic characterization of the Bacillus cereus sensu lato species: Backdrop to the evolution of Bacillus anthracis.</title>
        <authorList>
            <person name="Zwick M.E."/>
            <person name="Joseph S.J."/>
            <person name="Didelot X."/>
            <person name="Chen P.E."/>
            <person name="Bishop-Lilly K.A."/>
            <person name="Stewart A.C."/>
            <person name="Willner K."/>
            <person name="Nolan N."/>
            <person name="Lentz S."/>
            <person name="Thomason M.K."/>
            <person name="Sozhamannan S."/>
            <person name="Mateczun A.J."/>
            <person name="Du L."/>
            <person name="Read T.D."/>
        </authorList>
    </citation>
    <scope>NUCLEOTIDE SEQUENCE [LARGE SCALE GENOMIC DNA]</scope>
    <source>
        <strain evidence="1">AH603</strain>
    </source>
</reference>
<protein>
    <submittedName>
        <fullName evidence="1">Uncharacterized protein</fullName>
    </submittedName>
</protein>
<name>C2XVP0_BACMY</name>